<dbReference type="EMBL" id="HAGP01000097">
    <property type="protein sequence ID" value="SMD30034.1"/>
    <property type="molecule type" value="Transcribed_RNA"/>
</dbReference>
<feature type="signal peptide" evidence="1">
    <location>
        <begin position="1"/>
        <end position="20"/>
    </location>
</feature>
<dbReference type="EMBL" id="HAGP01000062">
    <property type="protein sequence ID" value="SMD29999.1"/>
    <property type="molecule type" value="Transcribed_RNA"/>
</dbReference>
<reference evidence="2" key="1">
    <citation type="submission" date="2017-03" db="EMBL/GenBank/DDBJ databases">
        <authorList>
            <person name="QRISCLOUD D."/>
        </authorList>
    </citation>
    <scope>NUCLEOTIDE SEQUENCE</scope>
</reference>
<sequence>MKTLVTLLFLFAFAYIMIEASPALDVESSLSEEARGGSCAETHQECIAGDDCSCCGNFDKCDCIWNEGVQTCKCEKIVLVSDWKKSLNCPQQS</sequence>
<protein>
    <submittedName>
        <fullName evidence="2">U12-Theriditoxin-Lha1a_2</fullName>
    </submittedName>
</protein>
<reference evidence="2" key="2">
    <citation type="submission" date="2019-04" db="EMBL/GenBank/DDBJ databases">
        <title>Unravelling the molecular evolution of spider venoms.</title>
        <authorList>
            <person name="Pineda S."/>
        </authorList>
    </citation>
    <scope>NUCLEOTIDE SEQUENCE</scope>
</reference>
<dbReference type="EMBL" id="HAGP01000077">
    <property type="protein sequence ID" value="SMD30014.1"/>
    <property type="molecule type" value="Transcribed_RNA"/>
</dbReference>
<evidence type="ECO:0000256" key="1">
    <source>
        <dbReference type="SAM" id="SignalP"/>
    </source>
</evidence>
<proteinExistence type="predicted"/>
<name>A0A482Z8P2_LATHA</name>
<feature type="chain" id="PRO_5033825542" evidence="1">
    <location>
        <begin position="21"/>
        <end position="93"/>
    </location>
</feature>
<accession>A0A482Z8P2</accession>
<dbReference type="AlphaFoldDB" id="A0A482Z8P2"/>
<evidence type="ECO:0000313" key="2">
    <source>
        <dbReference type="EMBL" id="SMD30014.1"/>
    </source>
</evidence>
<keyword evidence="1" id="KW-0732">Signal</keyword>
<organism evidence="2">
    <name type="scientific">Latrodectus hasselti</name>
    <name type="common">Redback spider</name>
    <dbReference type="NCBI Taxonomy" id="256736"/>
    <lineage>
        <taxon>Eukaryota</taxon>
        <taxon>Metazoa</taxon>
        <taxon>Ecdysozoa</taxon>
        <taxon>Arthropoda</taxon>
        <taxon>Chelicerata</taxon>
        <taxon>Arachnida</taxon>
        <taxon>Araneae</taxon>
        <taxon>Araneomorphae</taxon>
        <taxon>Entelegynae</taxon>
        <taxon>Araneoidea</taxon>
        <taxon>Theridiidae</taxon>
        <taxon>Latrodectus</taxon>
    </lineage>
</organism>